<gene>
    <name evidence="1" type="ORF">DFO70_102154</name>
</gene>
<dbReference type="AlphaFoldDB" id="A0A366K229"/>
<proteinExistence type="predicted"/>
<evidence type="ECO:0000313" key="1">
    <source>
        <dbReference type="EMBL" id="RBP95829.1"/>
    </source>
</evidence>
<keyword evidence="2" id="KW-1185">Reference proteome</keyword>
<dbReference type="EMBL" id="QNSF01000002">
    <property type="protein sequence ID" value="RBP95829.1"/>
    <property type="molecule type" value="Genomic_DNA"/>
</dbReference>
<accession>A0A366K229</accession>
<name>A0A366K229_CYTFI</name>
<protein>
    <submittedName>
        <fullName evidence="1">Uncharacterized protein</fullName>
    </submittedName>
</protein>
<sequence length="63" mass="7408">MYRLYDGKLWFFKITYIDFKITDGNNDSGSKDINGVDVKYREIKTKGTELVVTFFNLKEGIFD</sequence>
<organism evidence="1 2">
    <name type="scientific">Cytobacillus firmus</name>
    <name type="common">Bacillus firmus</name>
    <dbReference type="NCBI Taxonomy" id="1399"/>
    <lineage>
        <taxon>Bacteria</taxon>
        <taxon>Bacillati</taxon>
        <taxon>Bacillota</taxon>
        <taxon>Bacilli</taxon>
        <taxon>Bacillales</taxon>
        <taxon>Bacillaceae</taxon>
        <taxon>Cytobacillus</taxon>
    </lineage>
</organism>
<evidence type="ECO:0000313" key="2">
    <source>
        <dbReference type="Proteomes" id="UP000252731"/>
    </source>
</evidence>
<dbReference type="Proteomes" id="UP000252731">
    <property type="component" value="Unassembled WGS sequence"/>
</dbReference>
<reference evidence="1 2" key="1">
    <citation type="submission" date="2018-06" db="EMBL/GenBank/DDBJ databases">
        <title>Freshwater and sediment microbial communities from various areas in North America, analyzing microbe dynamics in response to fracking.</title>
        <authorList>
            <person name="Lamendella R."/>
        </authorList>
    </citation>
    <scope>NUCLEOTIDE SEQUENCE [LARGE SCALE GENOMIC DNA]</scope>
    <source>
        <strain evidence="1 2">14_TX</strain>
    </source>
</reference>
<comment type="caution">
    <text evidence="1">The sequence shown here is derived from an EMBL/GenBank/DDBJ whole genome shotgun (WGS) entry which is preliminary data.</text>
</comment>